<dbReference type="PANTHER" id="PTHR10134">
    <property type="entry name" value="CYTOCHROME B-C1 COMPLEX SUBUNIT RIESKE, MITOCHONDRIAL"/>
    <property type="match status" value="1"/>
</dbReference>
<evidence type="ECO:0000256" key="8">
    <source>
        <dbReference type="ARBA" id="ARBA00029586"/>
    </source>
</evidence>
<evidence type="ECO:0000256" key="7">
    <source>
        <dbReference type="ARBA" id="ARBA00023157"/>
    </source>
</evidence>
<feature type="signal peptide" evidence="12">
    <location>
        <begin position="1"/>
        <end position="22"/>
    </location>
</feature>
<feature type="compositionally biased region" description="Basic and acidic residues" evidence="10">
    <location>
        <begin position="32"/>
        <end position="52"/>
    </location>
</feature>
<evidence type="ECO:0000256" key="10">
    <source>
        <dbReference type="SAM" id="MobiDB-lite"/>
    </source>
</evidence>
<dbReference type="RefSeq" id="WP_272736255.1">
    <property type="nucleotide sequence ID" value="NZ_CP116942.1"/>
</dbReference>
<evidence type="ECO:0000256" key="3">
    <source>
        <dbReference type="ARBA" id="ARBA00022714"/>
    </source>
</evidence>
<gene>
    <name evidence="14" type="ORF">PO878_19770</name>
</gene>
<keyword evidence="11" id="KW-1133">Transmembrane helix</keyword>
<keyword evidence="7" id="KW-1015">Disulfide bond</keyword>
<feature type="transmembrane region" description="Helical" evidence="11">
    <location>
        <begin position="110"/>
        <end position="130"/>
    </location>
</feature>
<evidence type="ECO:0000256" key="2">
    <source>
        <dbReference type="ARBA" id="ARBA00015816"/>
    </source>
</evidence>
<dbReference type="GO" id="GO:0004497">
    <property type="term" value="F:monooxygenase activity"/>
    <property type="evidence" value="ECO:0007669"/>
    <property type="project" value="UniProtKB-ARBA"/>
</dbReference>
<keyword evidence="3" id="KW-0001">2Fe-2S</keyword>
<dbReference type="GO" id="GO:0016705">
    <property type="term" value="F:oxidoreductase activity, acting on paired donors, with incorporation or reduction of molecular oxygen"/>
    <property type="evidence" value="ECO:0007669"/>
    <property type="project" value="UniProtKB-ARBA"/>
</dbReference>
<dbReference type="Pfam" id="PF00355">
    <property type="entry name" value="Rieske"/>
    <property type="match status" value="1"/>
</dbReference>
<dbReference type="GO" id="GO:0046872">
    <property type="term" value="F:metal ion binding"/>
    <property type="evidence" value="ECO:0007669"/>
    <property type="project" value="UniProtKB-KW"/>
</dbReference>
<keyword evidence="5" id="KW-0408">Iron</keyword>
<dbReference type="KEGG" id="ima:PO878_19770"/>
<evidence type="ECO:0000256" key="4">
    <source>
        <dbReference type="ARBA" id="ARBA00022723"/>
    </source>
</evidence>
<evidence type="ECO:0000313" key="15">
    <source>
        <dbReference type="Proteomes" id="UP001216390"/>
    </source>
</evidence>
<proteinExistence type="predicted"/>
<comment type="function">
    <text evidence="1">Iron-sulfur subunit of the cytochrome bc1 complex, an essential component of the respiratory electron transport chain required for ATP synthesis. The bc1 complex catalyzes the oxidation of menaquinol and the reduction of cytochrome c in the respiratory chain. The bc1 complex operates through a Q-cycle mechanism that couples electron transfer to generation of the proton gradient that drives ATP synthesis.</text>
</comment>
<dbReference type="Gene3D" id="2.102.10.10">
    <property type="entry name" value="Rieske [2Fe-2S] iron-sulphur domain"/>
    <property type="match status" value="1"/>
</dbReference>
<dbReference type="PROSITE" id="PS51296">
    <property type="entry name" value="RIESKE"/>
    <property type="match status" value="1"/>
</dbReference>
<evidence type="ECO:0000256" key="6">
    <source>
        <dbReference type="ARBA" id="ARBA00023014"/>
    </source>
</evidence>
<evidence type="ECO:0000259" key="13">
    <source>
        <dbReference type="PROSITE" id="PS51296"/>
    </source>
</evidence>
<protein>
    <recommendedName>
        <fullName evidence="2">Cytochrome bc1 complex Rieske iron-sulfur subunit</fullName>
    </recommendedName>
    <alternativeName>
        <fullName evidence="8">Cytochrome bc1 reductase complex subunit QcrA</fullName>
    </alternativeName>
</protein>
<keyword evidence="11" id="KW-0812">Transmembrane</keyword>
<evidence type="ECO:0000256" key="1">
    <source>
        <dbReference type="ARBA" id="ARBA00002494"/>
    </source>
</evidence>
<dbReference type="InterPro" id="IPR017941">
    <property type="entry name" value="Rieske_2Fe-2S"/>
</dbReference>
<evidence type="ECO:0000256" key="11">
    <source>
        <dbReference type="SAM" id="Phobius"/>
    </source>
</evidence>
<feature type="domain" description="Rieske" evidence="13">
    <location>
        <begin position="196"/>
        <end position="257"/>
    </location>
</feature>
<feature type="chain" id="PRO_5041958976" description="Cytochrome bc1 complex Rieske iron-sulfur subunit" evidence="12">
    <location>
        <begin position="23"/>
        <end position="289"/>
    </location>
</feature>
<dbReference type="GO" id="GO:0016020">
    <property type="term" value="C:membrane"/>
    <property type="evidence" value="ECO:0007669"/>
    <property type="project" value="InterPro"/>
</dbReference>
<comment type="cofactor">
    <cofactor evidence="9">
        <name>[2Fe-2S] cluster</name>
        <dbReference type="ChEBI" id="CHEBI:190135"/>
    </cofactor>
</comment>
<evidence type="ECO:0000256" key="9">
    <source>
        <dbReference type="ARBA" id="ARBA00034078"/>
    </source>
</evidence>
<dbReference type="PRINTS" id="PR00162">
    <property type="entry name" value="RIESKE"/>
</dbReference>
<sequence>MSVVIVLALIVLVLGAAGALFAAQRSRDTQRAVGHLARETRSRDTARRREAAAEEEVAPSTGKEVELATAEARRGGSDLVAAPPSAPVQWTPPDEEAMGVTRRQFMNRGIIAGFGLGIGAFAPAALAFLWPQGTSGFGSKISVGNVAELKSEIQQNAGFLYYPEGRMWITEYPASALDNARQVYSPSELAGMEAGLVALYQKCPHLGCRVPECATSQWFECPCHGSQYNRVGEKKGGPAPRGLDRFAMAVEGTTFTVDTGLIIQGPPIGTNTTGQEAEGPNCISGGEAH</sequence>
<feature type="region of interest" description="Disordered" evidence="10">
    <location>
        <begin position="32"/>
        <end position="65"/>
    </location>
</feature>
<dbReference type="GO" id="GO:0051537">
    <property type="term" value="F:2 iron, 2 sulfur cluster binding"/>
    <property type="evidence" value="ECO:0007669"/>
    <property type="project" value="UniProtKB-KW"/>
</dbReference>
<evidence type="ECO:0000313" key="14">
    <source>
        <dbReference type="EMBL" id="WCO66733.1"/>
    </source>
</evidence>
<feature type="region of interest" description="Disordered" evidence="10">
    <location>
        <begin position="265"/>
        <end position="289"/>
    </location>
</feature>
<keyword evidence="12" id="KW-0732">Signal</keyword>
<keyword evidence="6" id="KW-0411">Iron-sulfur</keyword>
<reference evidence="14" key="1">
    <citation type="submission" date="2023-01" db="EMBL/GenBank/DDBJ databases">
        <title>The diversity of Class Acidimicrobiia in South China Sea sediment environments and the proposal of Iamia marina sp. nov., a novel species of the genus Iamia.</title>
        <authorList>
            <person name="He Y."/>
            <person name="Tian X."/>
        </authorList>
    </citation>
    <scope>NUCLEOTIDE SEQUENCE</scope>
    <source>
        <strain evidence="14">DSM 19957</strain>
    </source>
</reference>
<dbReference type="InterPro" id="IPR014349">
    <property type="entry name" value="Rieske_Fe-S_prot"/>
</dbReference>
<dbReference type="InterPro" id="IPR036922">
    <property type="entry name" value="Rieske_2Fe-2S_sf"/>
</dbReference>
<organism evidence="14 15">
    <name type="scientific">Iamia majanohamensis</name>
    <dbReference type="NCBI Taxonomy" id="467976"/>
    <lineage>
        <taxon>Bacteria</taxon>
        <taxon>Bacillati</taxon>
        <taxon>Actinomycetota</taxon>
        <taxon>Acidimicrobiia</taxon>
        <taxon>Acidimicrobiales</taxon>
        <taxon>Iamiaceae</taxon>
        <taxon>Iamia</taxon>
    </lineage>
</organism>
<dbReference type="Proteomes" id="UP001216390">
    <property type="component" value="Chromosome"/>
</dbReference>
<dbReference type="AlphaFoldDB" id="A0AAE9Y909"/>
<dbReference type="EMBL" id="CP116942">
    <property type="protein sequence ID" value="WCO66733.1"/>
    <property type="molecule type" value="Genomic_DNA"/>
</dbReference>
<keyword evidence="15" id="KW-1185">Reference proteome</keyword>
<keyword evidence="11" id="KW-0472">Membrane</keyword>
<accession>A0AAE9Y909</accession>
<name>A0AAE9Y909_9ACTN</name>
<evidence type="ECO:0000256" key="5">
    <source>
        <dbReference type="ARBA" id="ARBA00023004"/>
    </source>
</evidence>
<dbReference type="InterPro" id="IPR005805">
    <property type="entry name" value="Rieske_Fe-S_prot_C"/>
</dbReference>
<evidence type="ECO:0000256" key="12">
    <source>
        <dbReference type="SAM" id="SignalP"/>
    </source>
</evidence>
<keyword evidence="4" id="KW-0479">Metal-binding</keyword>
<dbReference type="SUPFAM" id="SSF50022">
    <property type="entry name" value="ISP domain"/>
    <property type="match status" value="1"/>
</dbReference>